<dbReference type="Gene3D" id="3.40.50.2300">
    <property type="match status" value="2"/>
</dbReference>
<dbReference type="InterPro" id="IPR000709">
    <property type="entry name" value="Leu_Ile_Val-bd"/>
</dbReference>
<dbReference type="InterPro" id="IPR028081">
    <property type="entry name" value="Leu-bd"/>
</dbReference>
<evidence type="ECO:0000256" key="3">
    <source>
        <dbReference type="ARBA" id="ARBA00022729"/>
    </source>
</evidence>
<keyword evidence="2" id="KW-0813">Transport</keyword>
<dbReference type="AlphaFoldDB" id="A0AAJ1U716"/>
<evidence type="ECO:0000259" key="6">
    <source>
        <dbReference type="Pfam" id="PF13458"/>
    </source>
</evidence>
<proteinExistence type="inferred from homology"/>
<feature type="chain" id="PRO_5042512519" evidence="5">
    <location>
        <begin position="28"/>
        <end position="404"/>
    </location>
</feature>
<evidence type="ECO:0000256" key="2">
    <source>
        <dbReference type="ARBA" id="ARBA00022448"/>
    </source>
</evidence>
<dbReference type="RefSeq" id="WP_317626378.1">
    <property type="nucleotide sequence ID" value="NZ_JANFFA010000003.1"/>
</dbReference>
<organism evidence="7 8">
    <name type="scientific">Rhodalgimonas zhirmunskyi</name>
    <dbReference type="NCBI Taxonomy" id="2964767"/>
    <lineage>
        <taxon>Bacteria</taxon>
        <taxon>Pseudomonadati</taxon>
        <taxon>Pseudomonadota</taxon>
        <taxon>Alphaproteobacteria</taxon>
        <taxon>Rhodobacterales</taxon>
        <taxon>Roseobacteraceae</taxon>
        <taxon>Rhodalgimonas</taxon>
    </lineage>
</organism>
<evidence type="ECO:0000256" key="1">
    <source>
        <dbReference type="ARBA" id="ARBA00010062"/>
    </source>
</evidence>
<dbReference type="EMBL" id="JANFFA010000003">
    <property type="protein sequence ID" value="MDQ2094765.1"/>
    <property type="molecule type" value="Genomic_DNA"/>
</dbReference>
<reference evidence="7" key="2">
    <citation type="submission" date="2023-04" db="EMBL/GenBank/DDBJ databases">
        <title>'Rhodoalgimonas zhirmunskyi' gen. nov., isolated from a red alga.</title>
        <authorList>
            <person name="Nedashkovskaya O.I."/>
            <person name="Otstavnykh N.Y."/>
            <person name="Bystritskaya E.P."/>
            <person name="Balabanova L.A."/>
            <person name="Isaeva M.P."/>
        </authorList>
    </citation>
    <scope>NUCLEOTIDE SEQUENCE</scope>
    <source>
        <strain evidence="7">10Alg 79</strain>
    </source>
</reference>
<dbReference type="GO" id="GO:0006865">
    <property type="term" value="P:amino acid transport"/>
    <property type="evidence" value="ECO:0007669"/>
    <property type="project" value="UniProtKB-KW"/>
</dbReference>
<keyword evidence="4" id="KW-0029">Amino-acid transport</keyword>
<evidence type="ECO:0000256" key="4">
    <source>
        <dbReference type="ARBA" id="ARBA00022970"/>
    </source>
</evidence>
<dbReference type="PANTHER" id="PTHR30483:SF37">
    <property type="entry name" value="ABC TRANSPORTER SUBSTRATE-BINDING PROTEIN"/>
    <property type="match status" value="1"/>
</dbReference>
<dbReference type="PRINTS" id="PR00337">
    <property type="entry name" value="LEUILEVALBP"/>
</dbReference>
<reference evidence="7" key="1">
    <citation type="submission" date="2022-07" db="EMBL/GenBank/DDBJ databases">
        <authorList>
            <person name="Otstavnykh N."/>
            <person name="Isaeva M."/>
            <person name="Bystritskaya E."/>
        </authorList>
    </citation>
    <scope>NUCLEOTIDE SEQUENCE</scope>
    <source>
        <strain evidence="7">10Alg 79</strain>
    </source>
</reference>
<keyword evidence="8" id="KW-1185">Reference proteome</keyword>
<feature type="signal peptide" evidence="5">
    <location>
        <begin position="1"/>
        <end position="27"/>
    </location>
</feature>
<gene>
    <name evidence="7" type="ORF">NOI20_11640</name>
</gene>
<evidence type="ECO:0000313" key="8">
    <source>
        <dbReference type="Proteomes" id="UP001227162"/>
    </source>
</evidence>
<dbReference type="InterPro" id="IPR028082">
    <property type="entry name" value="Peripla_BP_I"/>
</dbReference>
<dbReference type="SUPFAM" id="SSF53822">
    <property type="entry name" value="Periplasmic binding protein-like I"/>
    <property type="match status" value="1"/>
</dbReference>
<protein>
    <submittedName>
        <fullName evidence="7">ABC transporter substrate-binding protein</fullName>
    </submittedName>
</protein>
<accession>A0AAJ1U716</accession>
<name>A0AAJ1U716_9RHOB</name>
<dbReference type="CDD" id="cd06330">
    <property type="entry name" value="PBP1_As_SBP-like"/>
    <property type="match status" value="1"/>
</dbReference>
<sequence>MQTMRRKILGAMAALPMLGLLPGVASAQDKIILGEINSYTRLPAFTEPYKKGWELAVEQINAAGGVNGKMLEVISRDDTGDPATAIRIAEEMISKDGAVLLFGTFLSNIGLAVSDFAKQKEVLFIASEPLTDALVWSKGNKYTYRLRPSTHMQAAMLAEQAAKLGKKKWATVAPNYAYGKDAVKAFKSELTKLQPDVEFVAEQWPPVFKIDAGSTVRALESAKPDAIYNVTFGGDLAKFVREGSLRYLFEDRAVVSLLSGEPEYLDPLGKEAPEGWIVTGYPAAQIDTPEHKAFAEAYQAKWGEMPKTGSIVGYNSVLSIKAALEKAGSTDTDALLAAMEGLEVPTSPTGPFMFRAADHQSTMGAYVGKTTVADGTPAMTDWAYADGAKYLPSEEEAAKLRPAE</sequence>
<dbReference type="Proteomes" id="UP001227162">
    <property type="component" value="Unassembled WGS sequence"/>
</dbReference>
<dbReference type="PANTHER" id="PTHR30483">
    <property type="entry name" value="LEUCINE-SPECIFIC-BINDING PROTEIN"/>
    <property type="match status" value="1"/>
</dbReference>
<comment type="similarity">
    <text evidence="1">Belongs to the leucine-binding protein family.</text>
</comment>
<evidence type="ECO:0000256" key="5">
    <source>
        <dbReference type="SAM" id="SignalP"/>
    </source>
</evidence>
<evidence type="ECO:0000313" key="7">
    <source>
        <dbReference type="EMBL" id="MDQ2094765.1"/>
    </source>
</evidence>
<comment type="caution">
    <text evidence="7">The sequence shown here is derived from an EMBL/GenBank/DDBJ whole genome shotgun (WGS) entry which is preliminary data.</text>
</comment>
<keyword evidence="3 5" id="KW-0732">Signal</keyword>
<dbReference type="InterPro" id="IPR051010">
    <property type="entry name" value="BCAA_transport"/>
</dbReference>
<feature type="domain" description="Leucine-binding protein" evidence="6">
    <location>
        <begin position="46"/>
        <end position="371"/>
    </location>
</feature>
<dbReference type="Pfam" id="PF13458">
    <property type="entry name" value="Peripla_BP_6"/>
    <property type="match status" value="1"/>
</dbReference>